<organism evidence="2 3">
    <name type="scientific">Caenorhabditis auriculariae</name>
    <dbReference type="NCBI Taxonomy" id="2777116"/>
    <lineage>
        <taxon>Eukaryota</taxon>
        <taxon>Metazoa</taxon>
        <taxon>Ecdysozoa</taxon>
        <taxon>Nematoda</taxon>
        <taxon>Chromadorea</taxon>
        <taxon>Rhabditida</taxon>
        <taxon>Rhabditina</taxon>
        <taxon>Rhabditomorpha</taxon>
        <taxon>Rhabditoidea</taxon>
        <taxon>Rhabditidae</taxon>
        <taxon>Peloderinae</taxon>
        <taxon>Caenorhabditis</taxon>
    </lineage>
</organism>
<sequence length="370" mass="43072">MAGPTDKVSVEFERIENAKSFWSEIYRAKLKWKNEPEHPTQLFIKLPKITKNAEKSDGSDMLPTLIDFTKRENLFHHVYGGTKIPNFPTPKVYYCEDYGDGGYGGLAAEDLTDQMYAVEYIPGFDDPQILRLLEALAGFHYQAFSSSDPRSQKERVDQFDYDHNIEESFADTMFSSAKNLEEYRPEWFKGRLENLKWAYEKDYVRKALEHPRIRGLPWVLVHSDLNATNVLWRKGSKTDDLVAVIDFQMVCKGSMVSDIIRILTLGTSYENRTKNTDRYLEHYYNSLQKIAKDELKFTLEDVHKSYEDLFALCSTFTLFGISIYYQMYKEEVIKSAQVTVEEACEELLSRAKGIIEDMEKFGNRLENEKL</sequence>
<dbReference type="InterPro" id="IPR011009">
    <property type="entry name" value="Kinase-like_dom_sf"/>
</dbReference>
<dbReference type="Proteomes" id="UP000835052">
    <property type="component" value="Unassembled WGS sequence"/>
</dbReference>
<evidence type="ECO:0000259" key="1">
    <source>
        <dbReference type="SMART" id="SM00587"/>
    </source>
</evidence>
<dbReference type="OrthoDB" id="5914377at2759"/>
<dbReference type="SMART" id="SM00587">
    <property type="entry name" value="CHK"/>
    <property type="match status" value="1"/>
</dbReference>
<reference evidence="2" key="1">
    <citation type="submission" date="2020-10" db="EMBL/GenBank/DDBJ databases">
        <authorList>
            <person name="Kikuchi T."/>
        </authorList>
    </citation>
    <scope>NUCLEOTIDE SEQUENCE</scope>
    <source>
        <strain evidence="2">NKZ352</strain>
    </source>
</reference>
<dbReference type="InterPro" id="IPR052961">
    <property type="entry name" value="Oxido-Kinase-like_Enzymes"/>
</dbReference>
<proteinExistence type="predicted"/>
<dbReference type="Pfam" id="PF07914">
    <property type="entry name" value="DUF1679"/>
    <property type="match status" value="1"/>
</dbReference>
<protein>
    <recommendedName>
        <fullName evidence="1">CHK kinase-like domain-containing protein</fullName>
    </recommendedName>
</protein>
<dbReference type="SUPFAM" id="SSF56112">
    <property type="entry name" value="Protein kinase-like (PK-like)"/>
    <property type="match status" value="1"/>
</dbReference>
<dbReference type="Gene3D" id="3.90.1200.10">
    <property type="match status" value="1"/>
</dbReference>
<feature type="domain" description="CHK kinase-like" evidence="1">
    <location>
        <begin position="106"/>
        <end position="293"/>
    </location>
</feature>
<dbReference type="PANTHER" id="PTHR23020">
    <property type="entry name" value="UNCHARACTERIZED NUCLEAR HORMONE RECEPTOR-RELATED"/>
    <property type="match status" value="1"/>
</dbReference>
<dbReference type="EMBL" id="CAJGYM010000164">
    <property type="protein sequence ID" value="CAD6199291.1"/>
    <property type="molecule type" value="Genomic_DNA"/>
</dbReference>
<evidence type="ECO:0000313" key="3">
    <source>
        <dbReference type="Proteomes" id="UP000835052"/>
    </source>
</evidence>
<name>A0A8S1HVD6_9PELO</name>
<dbReference type="PANTHER" id="PTHR23020:SF41">
    <property type="entry name" value="AMINOGLYCOSIDE PHOSPHOTRANSFERASE DOMAIN-CONTAINING PROTEIN"/>
    <property type="match status" value="1"/>
</dbReference>
<evidence type="ECO:0000313" key="2">
    <source>
        <dbReference type="EMBL" id="CAD6199291.1"/>
    </source>
</evidence>
<dbReference type="InterPro" id="IPR015897">
    <property type="entry name" value="CHK_kinase-like"/>
</dbReference>
<dbReference type="AlphaFoldDB" id="A0A8S1HVD6"/>
<keyword evidence="3" id="KW-1185">Reference proteome</keyword>
<gene>
    <name evidence="2" type="ORF">CAUJ_LOCUS15194</name>
</gene>
<dbReference type="InterPro" id="IPR012877">
    <property type="entry name" value="Dhs-27"/>
</dbReference>
<comment type="caution">
    <text evidence="2">The sequence shown here is derived from an EMBL/GenBank/DDBJ whole genome shotgun (WGS) entry which is preliminary data.</text>
</comment>
<accession>A0A8S1HVD6</accession>